<evidence type="ECO:0000256" key="3">
    <source>
        <dbReference type="ARBA" id="ARBA00023163"/>
    </source>
</evidence>
<dbReference type="InterPro" id="IPR051011">
    <property type="entry name" value="Metal_resp_trans_reg"/>
</dbReference>
<dbReference type="EMBL" id="VFPP01000001">
    <property type="protein sequence ID" value="TQM84429.1"/>
    <property type="molecule type" value="Genomic_DNA"/>
</dbReference>
<dbReference type="InterPro" id="IPR001845">
    <property type="entry name" value="HTH_ArsR_DNA-bd_dom"/>
</dbReference>
<dbReference type="SUPFAM" id="SSF46785">
    <property type="entry name" value="Winged helix' DNA-binding domain"/>
    <property type="match status" value="1"/>
</dbReference>
<accession>A0A543JNL8</accession>
<evidence type="ECO:0000313" key="6">
    <source>
        <dbReference type="Proteomes" id="UP000316628"/>
    </source>
</evidence>
<dbReference type="PANTHER" id="PTHR43132:SF8">
    <property type="entry name" value="HTH-TYPE TRANSCRIPTIONAL REGULATOR KMTR"/>
    <property type="match status" value="1"/>
</dbReference>
<keyword evidence="2" id="KW-0238">DNA-binding</keyword>
<dbReference type="Proteomes" id="UP000316628">
    <property type="component" value="Unassembled WGS sequence"/>
</dbReference>
<organism evidence="5 6">
    <name type="scientific">Saccharothrix saharensis</name>
    <dbReference type="NCBI Taxonomy" id="571190"/>
    <lineage>
        <taxon>Bacteria</taxon>
        <taxon>Bacillati</taxon>
        <taxon>Actinomycetota</taxon>
        <taxon>Actinomycetes</taxon>
        <taxon>Pseudonocardiales</taxon>
        <taxon>Pseudonocardiaceae</taxon>
        <taxon>Saccharothrix</taxon>
    </lineage>
</organism>
<dbReference type="PANTHER" id="PTHR43132">
    <property type="entry name" value="ARSENICAL RESISTANCE OPERON REPRESSOR ARSR-RELATED"/>
    <property type="match status" value="1"/>
</dbReference>
<dbReference type="PRINTS" id="PR00778">
    <property type="entry name" value="HTHARSR"/>
</dbReference>
<feature type="domain" description="HTH arsR-type" evidence="4">
    <location>
        <begin position="17"/>
        <end position="111"/>
    </location>
</feature>
<dbReference type="InterPro" id="IPR011991">
    <property type="entry name" value="ArsR-like_HTH"/>
</dbReference>
<evidence type="ECO:0000256" key="1">
    <source>
        <dbReference type="ARBA" id="ARBA00023015"/>
    </source>
</evidence>
<dbReference type="GO" id="GO:0003700">
    <property type="term" value="F:DNA-binding transcription factor activity"/>
    <property type="evidence" value="ECO:0007669"/>
    <property type="project" value="InterPro"/>
</dbReference>
<dbReference type="Gene3D" id="1.10.10.10">
    <property type="entry name" value="Winged helix-like DNA-binding domain superfamily/Winged helix DNA-binding domain"/>
    <property type="match status" value="1"/>
</dbReference>
<gene>
    <name evidence="5" type="ORF">FHX81_6875</name>
</gene>
<dbReference type="GO" id="GO:0003677">
    <property type="term" value="F:DNA binding"/>
    <property type="evidence" value="ECO:0007669"/>
    <property type="project" value="UniProtKB-KW"/>
</dbReference>
<name>A0A543JNL8_9PSEU</name>
<dbReference type="OrthoDB" id="9810923at2"/>
<evidence type="ECO:0000256" key="2">
    <source>
        <dbReference type="ARBA" id="ARBA00023125"/>
    </source>
</evidence>
<dbReference type="PROSITE" id="PS50987">
    <property type="entry name" value="HTH_ARSR_2"/>
    <property type="match status" value="1"/>
</dbReference>
<dbReference type="RefSeq" id="WP_141982610.1">
    <property type="nucleotide sequence ID" value="NZ_VFPP01000001.1"/>
</dbReference>
<comment type="caution">
    <text evidence="5">The sequence shown here is derived from an EMBL/GenBank/DDBJ whole genome shotgun (WGS) entry which is preliminary data.</text>
</comment>
<keyword evidence="3" id="KW-0804">Transcription</keyword>
<dbReference type="CDD" id="cd00090">
    <property type="entry name" value="HTH_ARSR"/>
    <property type="match status" value="1"/>
</dbReference>
<dbReference type="AlphaFoldDB" id="A0A543JNL8"/>
<dbReference type="Pfam" id="PF01022">
    <property type="entry name" value="HTH_5"/>
    <property type="match status" value="1"/>
</dbReference>
<dbReference type="InterPro" id="IPR036390">
    <property type="entry name" value="WH_DNA-bd_sf"/>
</dbReference>
<protein>
    <submittedName>
        <fullName evidence="5">ArsR family transcriptional regulator</fullName>
    </submittedName>
</protein>
<evidence type="ECO:0000313" key="5">
    <source>
        <dbReference type="EMBL" id="TQM84429.1"/>
    </source>
</evidence>
<dbReference type="NCBIfam" id="NF033788">
    <property type="entry name" value="HTH_metalloreg"/>
    <property type="match status" value="1"/>
</dbReference>
<dbReference type="SMART" id="SM00418">
    <property type="entry name" value="HTH_ARSR"/>
    <property type="match status" value="1"/>
</dbReference>
<keyword evidence="6" id="KW-1185">Reference proteome</keyword>
<evidence type="ECO:0000259" key="4">
    <source>
        <dbReference type="PROSITE" id="PS50987"/>
    </source>
</evidence>
<sequence>MYARDDVATTQDWQQLPSGDHVDAAVDGFRMLADPTRLRMMWLLCGSEYDVTTLAGAVGVARPAVSQHLAKLKLAGLVSLRRDGRRAVYRVRGGHVRRLLGEAIEAADHRVTGRPDHD</sequence>
<keyword evidence="1" id="KW-0805">Transcription regulation</keyword>
<dbReference type="InterPro" id="IPR036388">
    <property type="entry name" value="WH-like_DNA-bd_sf"/>
</dbReference>
<proteinExistence type="predicted"/>
<reference evidence="5 6" key="1">
    <citation type="submission" date="2019-06" db="EMBL/GenBank/DDBJ databases">
        <title>Sequencing the genomes of 1000 actinobacteria strains.</title>
        <authorList>
            <person name="Klenk H.-P."/>
        </authorList>
    </citation>
    <scope>NUCLEOTIDE SEQUENCE [LARGE SCALE GENOMIC DNA]</scope>
    <source>
        <strain evidence="5 6">DSM 45456</strain>
    </source>
</reference>